<reference evidence="1" key="1">
    <citation type="submission" date="2025-08" db="UniProtKB">
        <authorList>
            <consortium name="RefSeq"/>
        </authorList>
    </citation>
    <scope>IDENTIFICATION</scope>
    <source>
        <tissue evidence="1">Whole insect</tissue>
    </source>
</reference>
<sequence length="125" mass="14569">MHFKSTGIYPARGFSEELLLDKFKMQSLQRRRITQSLCFLFKIINNQVNTPELLQLLNLHVPRVASRTSQTFYVNRARSNILVQSPLVQMQAHYNANSDLFDIFNSNLRIIKNTANDIRLQPVTF</sequence>
<dbReference type="InParanoid" id="A0A6P7GSL0"/>
<accession>A0A6P7GSL0</accession>
<dbReference type="RefSeq" id="XP_028148283.1">
    <property type="nucleotide sequence ID" value="XM_028292482.1"/>
</dbReference>
<proteinExistence type="predicted"/>
<protein>
    <submittedName>
        <fullName evidence="1">Uncharacterized protein LOC114341674</fullName>
    </submittedName>
</protein>
<dbReference type="AlphaFoldDB" id="A0A6P7GSL0"/>
<evidence type="ECO:0000313" key="1">
    <source>
        <dbReference type="RefSeq" id="XP_028148283.1"/>
    </source>
</evidence>
<gene>
    <name evidence="1" type="primary">LOC114341674</name>
</gene>
<name>A0A6P7GSL0_DIAVI</name>
<organism evidence="1">
    <name type="scientific">Diabrotica virgifera virgifera</name>
    <name type="common">western corn rootworm</name>
    <dbReference type="NCBI Taxonomy" id="50390"/>
    <lineage>
        <taxon>Eukaryota</taxon>
        <taxon>Metazoa</taxon>
        <taxon>Ecdysozoa</taxon>
        <taxon>Arthropoda</taxon>
        <taxon>Hexapoda</taxon>
        <taxon>Insecta</taxon>
        <taxon>Pterygota</taxon>
        <taxon>Neoptera</taxon>
        <taxon>Endopterygota</taxon>
        <taxon>Coleoptera</taxon>
        <taxon>Polyphaga</taxon>
        <taxon>Cucujiformia</taxon>
        <taxon>Chrysomeloidea</taxon>
        <taxon>Chrysomelidae</taxon>
        <taxon>Galerucinae</taxon>
        <taxon>Diabroticina</taxon>
        <taxon>Diabroticites</taxon>
        <taxon>Diabrotica</taxon>
    </lineage>
</organism>